<dbReference type="Pfam" id="PF00389">
    <property type="entry name" value="2-Hacid_dh"/>
    <property type="match status" value="1"/>
</dbReference>
<dbReference type="EMBL" id="FODF01000022">
    <property type="protein sequence ID" value="SEN87742.1"/>
    <property type="molecule type" value="Genomic_DNA"/>
</dbReference>
<proteinExistence type="inferred from homology"/>
<dbReference type="GO" id="GO:0006564">
    <property type="term" value="P:L-serine biosynthetic process"/>
    <property type="evidence" value="ECO:0007669"/>
    <property type="project" value="UniProtKB-ARBA"/>
</dbReference>
<evidence type="ECO:0000259" key="5">
    <source>
        <dbReference type="Pfam" id="PF00389"/>
    </source>
</evidence>
<dbReference type="PANTHER" id="PTHR42938">
    <property type="entry name" value="FORMATE DEHYDROGENASE 1"/>
    <property type="match status" value="1"/>
</dbReference>
<dbReference type="InterPro" id="IPR036291">
    <property type="entry name" value="NAD(P)-bd_dom_sf"/>
</dbReference>
<evidence type="ECO:0000256" key="1">
    <source>
        <dbReference type="ARBA" id="ARBA00005854"/>
    </source>
</evidence>
<keyword evidence="2 4" id="KW-0560">Oxidoreductase</keyword>
<evidence type="ECO:0000313" key="7">
    <source>
        <dbReference type="EMBL" id="SEN87742.1"/>
    </source>
</evidence>
<name>A0A1H8K449_9FIRM</name>
<dbReference type="GO" id="GO:0047545">
    <property type="term" value="F:(S)-2-hydroxyglutarate dehydrogenase activity"/>
    <property type="evidence" value="ECO:0007669"/>
    <property type="project" value="UniProtKB-ARBA"/>
</dbReference>
<sequence length="321" mass="36131">MKKILATDGIDKEAVEMLRKKGFEVEEKFYPEEELKDKIKDIDIIIVRSATKIKKEIIDEALKTKNLKMIIRAGVGLDNIDVNYARENGIVVRNTPSASSNAVAELVLCEMLVLARNVKIANLKLGEGIWDKKNLKGTEIYGKTIGIIGFGNIARKLAQKAYNLGMKVMYNDIAEYENEGKDYKFANFDEIIENADYITVHTPLTEKTKYMFNKDVFKRMKNTAFLINCARGGIVNEKDLLEALNQNQIAGAAIDCFENEPRPLEDIVNHPRVTVTPHIGASTNEAQKRIAYEIVDIVSDYYDCLLEGAAGVNYTNRVNII</sequence>
<evidence type="ECO:0000313" key="8">
    <source>
        <dbReference type="Proteomes" id="UP000199512"/>
    </source>
</evidence>
<evidence type="ECO:0000256" key="4">
    <source>
        <dbReference type="RuleBase" id="RU003719"/>
    </source>
</evidence>
<dbReference type="Gene3D" id="3.40.50.720">
    <property type="entry name" value="NAD(P)-binding Rossmann-like Domain"/>
    <property type="match status" value="2"/>
</dbReference>
<dbReference type="RefSeq" id="WP_091976068.1">
    <property type="nucleotide sequence ID" value="NZ_FODF01000022.1"/>
</dbReference>
<dbReference type="AlphaFoldDB" id="A0A1H8K449"/>
<dbReference type="GO" id="GO:0051287">
    <property type="term" value="F:NAD binding"/>
    <property type="evidence" value="ECO:0007669"/>
    <property type="project" value="InterPro"/>
</dbReference>
<accession>A0A1H8K449</accession>
<dbReference type="PROSITE" id="PS00671">
    <property type="entry name" value="D_2_HYDROXYACID_DH_3"/>
    <property type="match status" value="1"/>
</dbReference>
<evidence type="ECO:0000259" key="6">
    <source>
        <dbReference type="Pfam" id="PF02826"/>
    </source>
</evidence>
<evidence type="ECO:0000256" key="3">
    <source>
        <dbReference type="ARBA" id="ARBA00023027"/>
    </source>
</evidence>
<feature type="domain" description="D-isomer specific 2-hydroxyacid dehydrogenase NAD-binding" evidence="6">
    <location>
        <begin position="111"/>
        <end position="280"/>
    </location>
</feature>
<dbReference type="Pfam" id="PF02826">
    <property type="entry name" value="2-Hacid_dh_C"/>
    <property type="match status" value="1"/>
</dbReference>
<dbReference type="FunFam" id="3.40.50.720:FF:000041">
    <property type="entry name" value="D-3-phosphoglycerate dehydrogenase"/>
    <property type="match status" value="1"/>
</dbReference>
<comment type="similarity">
    <text evidence="1 4">Belongs to the D-isomer specific 2-hydroxyacid dehydrogenase family.</text>
</comment>
<dbReference type="OrthoDB" id="9805416at2"/>
<organism evidence="7 8">
    <name type="scientific">Peptostreptococcus russellii</name>
    <dbReference type="NCBI Taxonomy" id="215200"/>
    <lineage>
        <taxon>Bacteria</taxon>
        <taxon>Bacillati</taxon>
        <taxon>Bacillota</taxon>
        <taxon>Clostridia</taxon>
        <taxon>Peptostreptococcales</taxon>
        <taxon>Peptostreptococcaceae</taxon>
        <taxon>Peptostreptococcus</taxon>
    </lineage>
</organism>
<dbReference type="SUPFAM" id="SSF52283">
    <property type="entry name" value="Formate/glycerate dehydrogenase catalytic domain-like"/>
    <property type="match status" value="1"/>
</dbReference>
<dbReference type="InterPro" id="IPR029753">
    <property type="entry name" value="D-isomer_DH_CS"/>
</dbReference>
<gene>
    <name evidence="7" type="ORF">SAMN05216454_1228</name>
</gene>
<dbReference type="Proteomes" id="UP000199512">
    <property type="component" value="Unassembled WGS sequence"/>
</dbReference>
<dbReference type="InterPro" id="IPR006139">
    <property type="entry name" value="D-isomer_2_OHA_DH_cat_dom"/>
</dbReference>
<keyword evidence="8" id="KW-1185">Reference proteome</keyword>
<protein>
    <submittedName>
        <fullName evidence="7">D-3-phosphoglycerate dehydrogenase</fullName>
    </submittedName>
</protein>
<keyword evidence="3" id="KW-0520">NAD</keyword>
<evidence type="ECO:0000256" key="2">
    <source>
        <dbReference type="ARBA" id="ARBA00023002"/>
    </source>
</evidence>
<dbReference type="PANTHER" id="PTHR42938:SF9">
    <property type="entry name" value="FORMATE DEHYDROGENASE 1"/>
    <property type="match status" value="1"/>
</dbReference>
<feature type="domain" description="D-isomer specific 2-hydroxyacid dehydrogenase catalytic" evidence="5">
    <location>
        <begin position="4"/>
        <end position="302"/>
    </location>
</feature>
<dbReference type="STRING" id="215200.SAMN05216454_1228"/>
<dbReference type="SUPFAM" id="SSF51735">
    <property type="entry name" value="NAD(P)-binding Rossmann-fold domains"/>
    <property type="match status" value="1"/>
</dbReference>
<dbReference type="GO" id="GO:0004617">
    <property type="term" value="F:phosphoglycerate dehydrogenase activity"/>
    <property type="evidence" value="ECO:0007669"/>
    <property type="project" value="UniProtKB-ARBA"/>
</dbReference>
<dbReference type="InterPro" id="IPR006140">
    <property type="entry name" value="D-isomer_DH_NAD-bd"/>
</dbReference>
<reference evidence="7 8" key="1">
    <citation type="submission" date="2016-10" db="EMBL/GenBank/DDBJ databases">
        <authorList>
            <person name="de Groot N.N."/>
        </authorList>
    </citation>
    <scope>NUCLEOTIDE SEQUENCE [LARGE SCALE GENOMIC DNA]</scope>
    <source>
        <strain evidence="7 8">Calf135</strain>
    </source>
</reference>